<keyword evidence="7" id="KW-0460">Magnesium</keyword>
<dbReference type="InterPro" id="IPR045031">
    <property type="entry name" value="DHP_synth-like"/>
</dbReference>
<evidence type="ECO:0000313" key="10">
    <source>
        <dbReference type="EMBL" id="EIC00612.1"/>
    </source>
</evidence>
<proteinExistence type="predicted"/>
<dbReference type="PANTHER" id="PTHR20941">
    <property type="entry name" value="FOLATE SYNTHESIS PROTEINS"/>
    <property type="match status" value="1"/>
</dbReference>
<evidence type="ECO:0000256" key="6">
    <source>
        <dbReference type="ARBA" id="ARBA00022723"/>
    </source>
</evidence>
<dbReference type="Gene3D" id="3.20.20.20">
    <property type="entry name" value="Dihydropteroate synthase-like"/>
    <property type="match status" value="1"/>
</dbReference>
<evidence type="ECO:0000256" key="4">
    <source>
        <dbReference type="ARBA" id="ARBA00012458"/>
    </source>
</evidence>
<evidence type="ECO:0000256" key="1">
    <source>
        <dbReference type="ARBA" id="ARBA00000012"/>
    </source>
</evidence>
<comment type="cofactor">
    <cofactor evidence="2">
        <name>Mg(2+)</name>
        <dbReference type="ChEBI" id="CHEBI:18420"/>
    </cofactor>
</comment>
<evidence type="ECO:0000313" key="11">
    <source>
        <dbReference type="Proteomes" id="UP000003571"/>
    </source>
</evidence>
<name>H7ENX9_9SPIR</name>
<dbReference type="InterPro" id="IPR011005">
    <property type="entry name" value="Dihydropteroate_synth-like_sf"/>
</dbReference>
<dbReference type="AlphaFoldDB" id="H7ENX9"/>
<comment type="catalytic activity">
    <reaction evidence="1">
        <text>(7,8-dihydropterin-6-yl)methyl diphosphate + 4-aminobenzoate = 7,8-dihydropteroate + diphosphate</text>
        <dbReference type="Rhea" id="RHEA:19949"/>
        <dbReference type="ChEBI" id="CHEBI:17836"/>
        <dbReference type="ChEBI" id="CHEBI:17839"/>
        <dbReference type="ChEBI" id="CHEBI:33019"/>
        <dbReference type="ChEBI" id="CHEBI:72950"/>
        <dbReference type="EC" id="2.5.1.15"/>
    </reaction>
</comment>
<protein>
    <recommendedName>
        <fullName evidence="4">dihydropteroate synthase</fullName>
        <ecNumber evidence="4">2.5.1.15</ecNumber>
    </recommendedName>
</protein>
<dbReference type="Proteomes" id="UP000003571">
    <property type="component" value="Unassembled WGS sequence"/>
</dbReference>
<keyword evidence="5 10" id="KW-0808">Transferase</keyword>
<gene>
    <name evidence="10" type="ORF">TresaDRAFT_0085</name>
</gene>
<evidence type="ECO:0000256" key="5">
    <source>
        <dbReference type="ARBA" id="ARBA00022679"/>
    </source>
</evidence>
<dbReference type="PROSITE" id="PS50972">
    <property type="entry name" value="PTERIN_BINDING"/>
    <property type="match status" value="1"/>
</dbReference>
<dbReference type="PROSITE" id="PS00793">
    <property type="entry name" value="DHPS_2"/>
    <property type="match status" value="1"/>
</dbReference>
<dbReference type="InterPro" id="IPR000489">
    <property type="entry name" value="Pterin-binding_dom"/>
</dbReference>
<dbReference type="SUPFAM" id="SSF51717">
    <property type="entry name" value="Dihydropteroate synthetase-like"/>
    <property type="match status" value="1"/>
</dbReference>
<dbReference type="CDD" id="cd00739">
    <property type="entry name" value="DHPS"/>
    <property type="match status" value="1"/>
</dbReference>
<dbReference type="EC" id="2.5.1.15" evidence="4"/>
<comment type="caution">
    <text evidence="10">The sequence shown here is derived from an EMBL/GenBank/DDBJ whole genome shotgun (WGS) entry which is preliminary data.</text>
</comment>
<organism evidence="10 11">
    <name type="scientific">Treponema saccharophilum DSM 2985</name>
    <dbReference type="NCBI Taxonomy" id="907348"/>
    <lineage>
        <taxon>Bacteria</taxon>
        <taxon>Pseudomonadati</taxon>
        <taxon>Spirochaetota</taxon>
        <taxon>Spirochaetia</taxon>
        <taxon>Spirochaetales</taxon>
        <taxon>Treponemataceae</taxon>
        <taxon>Treponema</taxon>
    </lineage>
</organism>
<keyword evidence="11" id="KW-1185">Reference proteome</keyword>
<dbReference type="eggNOG" id="COG0294">
    <property type="taxonomic scope" value="Bacteria"/>
</dbReference>
<dbReference type="STRING" id="907348.TresaDRAFT_0085"/>
<dbReference type="GO" id="GO:0004156">
    <property type="term" value="F:dihydropteroate synthase activity"/>
    <property type="evidence" value="ECO:0007669"/>
    <property type="project" value="UniProtKB-EC"/>
</dbReference>
<evidence type="ECO:0000256" key="2">
    <source>
        <dbReference type="ARBA" id="ARBA00001946"/>
    </source>
</evidence>
<dbReference type="Pfam" id="PF00809">
    <property type="entry name" value="Pterin_bind"/>
    <property type="match status" value="1"/>
</dbReference>
<accession>H7ENX9</accession>
<dbReference type="GO" id="GO:0046872">
    <property type="term" value="F:metal ion binding"/>
    <property type="evidence" value="ECO:0007669"/>
    <property type="project" value="UniProtKB-KW"/>
</dbReference>
<comment type="pathway">
    <text evidence="3">Cofactor biosynthesis; tetrahydrofolate biosynthesis; 7,8-dihydrofolate from 2-amino-4-hydroxy-6-hydroxymethyl-7,8-dihydropteridine diphosphate and 4-aminobenzoate: step 1/2.</text>
</comment>
<evidence type="ECO:0000259" key="9">
    <source>
        <dbReference type="PROSITE" id="PS50972"/>
    </source>
</evidence>
<dbReference type="OrthoDB" id="9811744at2"/>
<dbReference type="GO" id="GO:0046656">
    <property type="term" value="P:folic acid biosynthetic process"/>
    <property type="evidence" value="ECO:0007669"/>
    <property type="project" value="UniProtKB-KW"/>
</dbReference>
<evidence type="ECO:0000256" key="3">
    <source>
        <dbReference type="ARBA" id="ARBA00004763"/>
    </source>
</evidence>
<keyword evidence="8" id="KW-0289">Folate biosynthesis</keyword>
<dbReference type="GO" id="GO:0046654">
    <property type="term" value="P:tetrahydrofolate biosynthetic process"/>
    <property type="evidence" value="ECO:0007669"/>
    <property type="project" value="TreeGrafter"/>
</dbReference>
<sequence>MELKLSGGRSVSTDLPAFVMGIVNATPDSFWKESRGGLGRALSLVEDGADIIDVGGESTRPGSGYISDDEEIRRVVPVVEALRRVSSVPISIDTRKLSVMKAAFEAGADILNDVSALEDEPLLADFAAEKNIPVILMHKRGIPSTMQDDTSYGNAFAEVDSYLSARCAFAESRGIAPENIIVDPGIGFGKDDRANFSLISRCGELCGGRYRVLMALSRKSCIGRVTGRDEGGRLAGTLTADAVAVMSGASMVRVHDVAEAVDSLKVLAALGFGGR</sequence>
<dbReference type="InterPro" id="IPR006390">
    <property type="entry name" value="DHP_synth_dom"/>
</dbReference>
<dbReference type="PATRIC" id="fig|907348.3.peg.2666"/>
<feature type="domain" description="Pterin-binding" evidence="9">
    <location>
        <begin position="17"/>
        <end position="265"/>
    </location>
</feature>
<reference evidence="10 11" key="1">
    <citation type="submission" date="2011-09" db="EMBL/GenBank/DDBJ databases">
        <title>The draft genome of Treponema saccharophilum DSM 2985.</title>
        <authorList>
            <consortium name="US DOE Joint Genome Institute (JGI-PGF)"/>
            <person name="Lucas S."/>
            <person name="Copeland A."/>
            <person name="Lapidus A."/>
            <person name="Glavina del Rio T."/>
            <person name="Dalin E."/>
            <person name="Tice H."/>
            <person name="Bruce D."/>
            <person name="Goodwin L."/>
            <person name="Pitluck S."/>
            <person name="Peters L."/>
            <person name="Kyrpides N."/>
            <person name="Mavromatis K."/>
            <person name="Ivanova N."/>
            <person name="Markowitz V."/>
            <person name="Cheng J.-F."/>
            <person name="Hugenholtz P."/>
            <person name="Woyke T."/>
            <person name="Wu D."/>
            <person name="Gronow S."/>
            <person name="Wellnitz S."/>
            <person name="Brambilla E."/>
            <person name="Klenk H.-P."/>
            <person name="Eisen J.A."/>
        </authorList>
    </citation>
    <scope>NUCLEOTIDE SEQUENCE [LARGE SCALE GENOMIC DNA]</scope>
    <source>
        <strain evidence="10 11">DSM 2985</strain>
    </source>
</reference>
<dbReference type="EMBL" id="AGRW01000054">
    <property type="protein sequence ID" value="EIC00612.1"/>
    <property type="molecule type" value="Genomic_DNA"/>
</dbReference>
<dbReference type="RefSeq" id="WP_002706273.1">
    <property type="nucleotide sequence ID" value="NZ_AGRW01000054.1"/>
</dbReference>
<dbReference type="NCBIfam" id="TIGR01496">
    <property type="entry name" value="DHPS"/>
    <property type="match status" value="1"/>
</dbReference>
<evidence type="ECO:0000256" key="7">
    <source>
        <dbReference type="ARBA" id="ARBA00022842"/>
    </source>
</evidence>
<keyword evidence="6" id="KW-0479">Metal-binding</keyword>
<dbReference type="PANTHER" id="PTHR20941:SF1">
    <property type="entry name" value="FOLIC ACID SYNTHESIS PROTEIN FOL1"/>
    <property type="match status" value="1"/>
</dbReference>
<evidence type="ECO:0000256" key="8">
    <source>
        <dbReference type="ARBA" id="ARBA00022909"/>
    </source>
</evidence>
<dbReference type="GO" id="GO:0005829">
    <property type="term" value="C:cytosol"/>
    <property type="evidence" value="ECO:0007669"/>
    <property type="project" value="TreeGrafter"/>
</dbReference>